<organism evidence="9 10">
    <name type="scientific">Rhodococcus coprophilus</name>
    <dbReference type="NCBI Taxonomy" id="38310"/>
    <lineage>
        <taxon>Bacteria</taxon>
        <taxon>Bacillati</taxon>
        <taxon>Actinomycetota</taxon>
        <taxon>Actinomycetes</taxon>
        <taxon>Mycobacteriales</taxon>
        <taxon>Nocardiaceae</taxon>
        <taxon>Rhodococcus</taxon>
    </lineage>
</organism>
<dbReference type="Gene3D" id="3.30.750.24">
    <property type="entry name" value="STAS domain"/>
    <property type="match status" value="1"/>
</dbReference>
<accession>A0A2X4U6P0</accession>
<dbReference type="SUPFAM" id="SSF56601">
    <property type="entry name" value="beta-lactamase/transpeptidase-like"/>
    <property type="match status" value="1"/>
</dbReference>
<evidence type="ECO:0000256" key="5">
    <source>
        <dbReference type="ARBA" id="ARBA00049534"/>
    </source>
</evidence>
<evidence type="ECO:0000313" key="9">
    <source>
        <dbReference type="EMBL" id="SQI34289.1"/>
    </source>
</evidence>
<keyword evidence="7" id="KW-0007">Acetylation</keyword>
<dbReference type="PANTHER" id="PTHR12544:SF29">
    <property type="entry name" value="GLUTAMINASE"/>
    <property type="match status" value="1"/>
</dbReference>
<comment type="catalytic activity">
    <reaction evidence="5 7">
        <text>L-glutamine + H2O = L-glutamate + NH4(+)</text>
        <dbReference type="Rhea" id="RHEA:15889"/>
        <dbReference type="ChEBI" id="CHEBI:15377"/>
        <dbReference type="ChEBI" id="CHEBI:28938"/>
        <dbReference type="ChEBI" id="CHEBI:29985"/>
        <dbReference type="ChEBI" id="CHEBI:58359"/>
        <dbReference type="EC" id="3.5.1.2"/>
    </reaction>
</comment>
<dbReference type="HAMAP" id="MF_00313">
    <property type="entry name" value="Glutaminase"/>
    <property type="match status" value="1"/>
</dbReference>
<evidence type="ECO:0000313" key="10">
    <source>
        <dbReference type="Proteomes" id="UP000249091"/>
    </source>
</evidence>
<feature type="binding site" evidence="7">
    <location>
        <position position="247"/>
    </location>
    <ligand>
        <name>substrate</name>
    </ligand>
</feature>
<evidence type="ECO:0000256" key="1">
    <source>
        <dbReference type="ARBA" id="ARBA00011076"/>
    </source>
</evidence>
<feature type="binding site" evidence="7">
    <location>
        <position position="195"/>
    </location>
    <ligand>
        <name>substrate</name>
    </ligand>
</feature>
<dbReference type="NCBIfam" id="NF002134">
    <property type="entry name" value="PRK00971.1-4"/>
    <property type="match status" value="1"/>
</dbReference>
<evidence type="ECO:0000256" key="7">
    <source>
        <dbReference type="HAMAP-Rule" id="MF_00313"/>
    </source>
</evidence>
<dbReference type="SUPFAM" id="SSF52091">
    <property type="entry name" value="SpoIIaa-like"/>
    <property type="match status" value="1"/>
</dbReference>
<dbReference type="InterPro" id="IPR015868">
    <property type="entry name" value="Glutaminase"/>
</dbReference>
<dbReference type="Proteomes" id="UP000249091">
    <property type="component" value="Chromosome 1"/>
</dbReference>
<dbReference type="KEGG" id="rcr:NCTC10994_02738"/>
<feature type="domain" description="STAS" evidence="8">
    <location>
        <begin position="332"/>
        <end position="406"/>
    </location>
</feature>
<reference evidence="9 10" key="1">
    <citation type="submission" date="2018-06" db="EMBL/GenBank/DDBJ databases">
        <authorList>
            <consortium name="Pathogen Informatics"/>
            <person name="Doyle S."/>
        </authorList>
    </citation>
    <scope>NUCLEOTIDE SEQUENCE [LARGE SCALE GENOMIC DNA]</scope>
    <source>
        <strain evidence="9 10">NCTC10994</strain>
    </source>
</reference>
<dbReference type="EMBL" id="LS483468">
    <property type="protein sequence ID" value="SQI34289.1"/>
    <property type="molecule type" value="Genomic_DNA"/>
</dbReference>
<keyword evidence="10" id="KW-1185">Reference proteome</keyword>
<proteinExistence type="inferred from homology"/>
<comment type="subunit">
    <text evidence="2 7">Homotetramer.</text>
</comment>
<dbReference type="GO" id="GO:0006543">
    <property type="term" value="P:L-glutamine catabolic process"/>
    <property type="evidence" value="ECO:0007669"/>
    <property type="project" value="TreeGrafter"/>
</dbReference>
<feature type="binding site" evidence="7">
    <location>
        <position position="171"/>
    </location>
    <ligand>
        <name>substrate</name>
    </ligand>
</feature>
<dbReference type="Gene3D" id="3.40.710.10">
    <property type="entry name" value="DD-peptidase/beta-lactamase superfamily"/>
    <property type="match status" value="1"/>
</dbReference>
<gene>
    <name evidence="9" type="primary">glsA1</name>
    <name evidence="7" type="synonym">glsA</name>
    <name evidence="9" type="ORF">NCTC10994_02738</name>
</gene>
<feature type="binding site" evidence="7">
    <location>
        <position position="164"/>
    </location>
    <ligand>
        <name>substrate</name>
    </ligand>
</feature>
<dbReference type="Pfam" id="PF01740">
    <property type="entry name" value="STAS"/>
    <property type="match status" value="1"/>
</dbReference>
<dbReference type="FunFam" id="3.40.710.10:FF:000005">
    <property type="entry name" value="Glutaminase"/>
    <property type="match status" value="1"/>
</dbReference>
<evidence type="ECO:0000256" key="3">
    <source>
        <dbReference type="ARBA" id="ARBA00012918"/>
    </source>
</evidence>
<dbReference type="PANTHER" id="PTHR12544">
    <property type="entry name" value="GLUTAMINASE"/>
    <property type="match status" value="1"/>
</dbReference>
<comment type="similarity">
    <text evidence="1 7">Belongs to the glutaminase family.</text>
</comment>
<keyword evidence="4 7" id="KW-0378">Hydrolase</keyword>
<dbReference type="GO" id="GO:0004359">
    <property type="term" value="F:glutaminase activity"/>
    <property type="evidence" value="ECO:0007669"/>
    <property type="project" value="UniProtKB-UniRule"/>
</dbReference>
<dbReference type="EC" id="3.5.1.2" evidence="3 7"/>
<dbReference type="NCBIfam" id="TIGR03814">
    <property type="entry name" value="Gln_ase"/>
    <property type="match status" value="1"/>
</dbReference>
<comment type="caution">
    <text evidence="7">Lacks conserved residue(s) required for the propagation of feature annotation.</text>
</comment>
<dbReference type="InterPro" id="IPR036513">
    <property type="entry name" value="STAS_dom_sf"/>
</dbReference>
<dbReference type="AlphaFoldDB" id="A0A2X4U6P0"/>
<protein>
    <recommendedName>
        <fullName evidence="6 7">Glutaminase</fullName>
        <ecNumber evidence="3 7">3.5.1.2</ecNumber>
    </recommendedName>
</protein>
<evidence type="ECO:0000256" key="4">
    <source>
        <dbReference type="ARBA" id="ARBA00022801"/>
    </source>
</evidence>
<dbReference type="GO" id="GO:0006537">
    <property type="term" value="P:glutamate biosynthetic process"/>
    <property type="evidence" value="ECO:0007669"/>
    <property type="project" value="TreeGrafter"/>
</dbReference>
<dbReference type="PROSITE" id="PS50801">
    <property type="entry name" value="STAS"/>
    <property type="match status" value="1"/>
</dbReference>
<evidence type="ECO:0000256" key="6">
    <source>
        <dbReference type="ARBA" id="ARBA00070405"/>
    </source>
</evidence>
<dbReference type="InterPro" id="IPR002645">
    <property type="entry name" value="STAS_dom"/>
</dbReference>
<sequence>MSDDGPMRSPLPDYLTEVLSVCSKGAGATSDHIPELKNADPDRFAISLVTAEGVTYSVGDDETEFSIQSISKPFVYGLALEEQGFEKVLDRIGVEPSGEAFNEISLQRDTGRPLNPMINAGALTAHALVCDNATAESRVEAIRSLLSSMAGRELEVDDAIAASELNASFRNVAIANLLRNYQSFPDDPDDVVAGYVGQCSVKVNTVDLAMMAATLAGGGVQPRTGERIFSRSVVRQVLSVMATCGMYDAAGDWLSTVGIPAKSGISGGIIGVLPGQLGIAVYSPRLDEHGTSVRGVEAFERLSHDMNLHLMEAPIVSQSVLRRRAVQGEGDEAFTLLELHGDIHFTNAEGIVRAMVEDPAETPGVVFDLTLVRAVLPVGRRMLLEVIRRLHRDDIEVALVDPDGRLADPDAGDGYRPRVVSSVDELRQGVTGSPQ</sequence>
<dbReference type="Pfam" id="PF04960">
    <property type="entry name" value="Glutaminase"/>
    <property type="match status" value="1"/>
</dbReference>
<feature type="binding site" evidence="7">
    <location>
        <position position="69"/>
    </location>
    <ligand>
        <name>substrate</name>
    </ligand>
</feature>
<evidence type="ECO:0000259" key="8">
    <source>
        <dbReference type="PROSITE" id="PS50801"/>
    </source>
</evidence>
<name>A0A2X4U6P0_9NOCA</name>
<dbReference type="STRING" id="1219011.GCA_001895045_02475"/>
<feature type="binding site" evidence="7">
    <location>
        <position position="119"/>
    </location>
    <ligand>
        <name>substrate</name>
    </ligand>
</feature>
<evidence type="ECO:0000256" key="2">
    <source>
        <dbReference type="ARBA" id="ARBA00011881"/>
    </source>
</evidence>
<dbReference type="InterPro" id="IPR012338">
    <property type="entry name" value="Beta-lactam/transpept-like"/>
</dbReference>